<feature type="domain" description="HECT" evidence="7">
    <location>
        <begin position="29"/>
        <end position="114"/>
    </location>
</feature>
<dbReference type="PROSITE" id="PS50237">
    <property type="entry name" value="HECT"/>
    <property type="match status" value="1"/>
</dbReference>
<dbReference type="SUPFAM" id="SSF56204">
    <property type="entry name" value="Hect, E3 ligase catalytic domain"/>
    <property type="match status" value="1"/>
</dbReference>
<sequence>MKRPHSEVTLKVNRDAFLESSLKATWNFSISDWSKNFEVVFQDEEALDWEGPLREWFELICKALFDTTNQLFTRFSDTNQALMHPNANRPAHLLLKMYESAGHLVGKCLYESSLDEACKQLVQARFTHSFLAQIIVLCMRCKCFETDDPEFYKSKVCFVLNNDMSEMELVFAEEKFNKSDQLDKVREDSLRDLLQK</sequence>
<keyword evidence="9" id="KW-1185">Reference proteome</keyword>
<evidence type="ECO:0000256" key="6">
    <source>
        <dbReference type="PROSITE-ProRule" id="PRU00104"/>
    </source>
</evidence>
<evidence type="ECO:0000259" key="7">
    <source>
        <dbReference type="PROSITE" id="PS50237"/>
    </source>
</evidence>
<gene>
    <name evidence="8" type="ORF">MRATA1EN1_LOCUS18209</name>
</gene>
<dbReference type="PANTHER" id="PTHR11254:SF340">
    <property type="entry name" value="APOPTOSIS-RESISTANT E3 UBIQUITIN PROTEIN LIGASE 1"/>
    <property type="match status" value="1"/>
</dbReference>
<dbReference type="PANTHER" id="PTHR11254">
    <property type="entry name" value="HECT DOMAIN UBIQUITIN-PROTEIN LIGASE"/>
    <property type="match status" value="1"/>
</dbReference>
<protein>
    <recommendedName>
        <fullName evidence="3">HECT-type E3 ubiquitin transferase</fullName>
        <ecNumber evidence="3">2.3.2.26</ecNumber>
    </recommendedName>
</protein>
<evidence type="ECO:0000256" key="5">
    <source>
        <dbReference type="ARBA" id="ARBA00022786"/>
    </source>
</evidence>
<evidence type="ECO:0000256" key="2">
    <source>
        <dbReference type="ARBA" id="ARBA00004906"/>
    </source>
</evidence>
<comment type="catalytic activity">
    <reaction evidence="1">
        <text>S-ubiquitinyl-[E2 ubiquitin-conjugating enzyme]-L-cysteine + [acceptor protein]-L-lysine = [E2 ubiquitin-conjugating enzyme]-L-cysteine + N(6)-ubiquitinyl-[acceptor protein]-L-lysine.</text>
        <dbReference type="EC" id="2.3.2.26"/>
    </reaction>
</comment>
<proteinExistence type="predicted"/>
<dbReference type="Pfam" id="PF00632">
    <property type="entry name" value="HECT"/>
    <property type="match status" value="1"/>
</dbReference>
<keyword evidence="4" id="KW-0808">Transferase</keyword>
<evidence type="ECO:0000313" key="9">
    <source>
        <dbReference type="Proteomes" id="UP001176941"/>
    </source>
</evidence>
<dbReference type="Proteomes" id="UP001176941">
    <property type="component" value="Chromosome 29"/>
</dbReference>
<dbReference type="EC" id="2.3.2.26" evidence="3"/>
<comment type="pathway">
    <text evidence="2">Protein modification; protein ubiquitination.</text>
</comment>
<accession>A0ABN8Z5S2</accession>
<keyword evidence="5 6" id="KW-0833">Ubl conjugation pathway</keyword>
<evidence type="ECO:0000256" key="4">
    <source>
        <dbReference type="ARBA" id="ARBA00022679"/>
    </source>
</evidence>
<dbReference type="InterPro" id="IPR000569">
    <property type="entry name" value="HECT_dom"/>
</dbReference>
<dbReference type="InterPro" id="IPR035983">
    <property type="entry name" value="Hect_E3_ubiquitin_ligase"/>
</dbReference>
<organism evidence="8 9">
    <name type="scientific">Rangifer tarandus platyrhynchus</name>
    <name type="common">Svalbard reindeer</name>
    <dbReference type="NCBI Taxonomy" id="3082113"/>
    <lineage>
        <taxon>Eukaryota</taxon>
        <taxon>Metazoa</taxon>
        <taxon>Chordata</taxon>
        <taxon>Craniata</taxon>
        <taxon>Vertebrata</taxon>
        <taxon>Euteleostomi</taxon>
        <taxon>Mammalia</taxon>
        <taxon>Eutheria</taxon>
        <taxon>Laurasiatheria</taxon>
        <taxon>Artiodactyla</taxon>
        <taxon>Ruminantia</taxon>
        <taxon>Pecora</taxon>
        <taxon>Cervidae</taxon>
        <taxon>Odocoileinae</taxon>
        <taxon>Rangifer</taxon>
    </lineage>
</organism>
<dbReference type="Gene3D" id="3.90.1750.10">
    <property type="entry name" value="Hect, E3 ligase catalytic domains"/>
    <property type="match status" value="1"/>
</dbReference>
<dbReference type="InterPro" id="IPR050409">
    <property type="entry name" value="E3_ubiq-protein_ligase"/>
</dbReference>
<comment type="caution">
    <text evidence="6">Lacks conserved residue(s) required for the propagation of feature annotation.</text>
</comment>
<name>A0ABN8Z5S2_RANTA</name>
<evidence type="ECO:0000256" key="1">
    <source>
        <dbReference type="ARBA" id="ARBA00000885"/>
    </source>
</evidence>
<dbReference type="EMBL" id="OX459965">
    <property type="protein sequence ID" value="CAI9169247.1"/>
    <property type="molecule type" value="Genomic_DNA"/>
</dbReference>
<evidence type="ECO:0000256" key="3">
    <source>
        <dbReference type="ARBA" id="ARBA00012485"/>
    </source>
</evidence>
<reference evidence="8" key="1">
    <citation type="submission" date="2023-04" db="EMBL/GenBank/DDBJ databases">
        <authorList>
            <consortium name="ELIXIR-Norway"/>
        </authorList>
    </citation>
    <scope>NUCLEOTIDE SEQUENCE [LARGE SCALE GENOMIC DNA]</scope>
</reference>
<dbReference type="SMART" id="SM00119">
    <property type="entry name" value="HECTc"/>
    <property type="match status" value="1"/>
</dbReference>
<evidence type="ECO:0000313" key="8">
    <source>
        <dbReference type="EMBL" id="CAI9169247.1"/>
    </source>
</evidence>